<proteinExistence type="predicted"/>
<organism evidence="2 3">
    <name type="scientific">Armillaria novae-zelandiae</name>
    <dbReference type="NCBI Taxonomy" id="153914"/>
    <lineage>
        <taxon>Eukaryota</taxon>
        <taxon>Fungi</taxon>
        <taxon>Dikarya</taxon>
        <taxon>Basidiomycota</taxon>
        <taxon>Agaricomycotina</taxon>
        <taxon>Agaricomycetes</taxon>
        <taxon>Agaricomycetidae</taxon>
        <taxon>Agaricales</taxon>
        <taxon>Marasmiineae</taxon>
        <taxon>Physalacriaceae</taxon>
        <taxon>Armillaria</taxon>
    </lineage>
</organism>
<evidence type="ECO:0000259" key="1">
    <source>
        <dbReference type="Pfam" id="PF20415"/>
    </source>
</evidence>
<dbReference type="Pfam" id="PF20415">
    <property type="entry name" value="DUF6699"/>
    <property type="match status" value="1"/>
</dbReference>
<dbReference type="InterPro" id="IPR046522">
    <property type="entry name" value="DUF6699"/>
</dbReference>
<dbReference type="Proteomes" id="UP001175227">
    <property type="component" value="Unassembled WGS sequence"/>
</dbReference>
<dbReference type="EMBL" id="JAUEPR010000009">
    <property type="protein sequence ID" value="KAK0480525.1"/>
    <property type="molecule type" value="Genomic_DNA"/>
</dbReference>
<gene>
    <name evidence="2" type="ORF">IW261DRAFT_1124945</name>
</gene>
<accession>A0AA39UIR4</accession>
<sequence>MTRTGLTYSYKPHFCPPSTELPSLLFASSMSNAAPHPIIAYRIDNTHLNDSRYLAGSAPSACRLHWDMFRDPEYSAYDTGASDSNGKYQYMALARAVDRRLRFIIITCGAFPESWGPIHVENAHNHSVTIHNVLQSIYRYLRIPLTYAEQAALSPKQREMMMRTLFAHPGTASTLNRGHYLGGNHYFGGLTPSLKFPDVYILTLRRSGQAQARG</sequence>
<feature type="domain" description="DUF6699" evidence="1">
    <location>
        <begin position="64"/>
        <end position="192"/>
    </location>
</feature>
<dbReference type="AlphaFoldDB" id="A0AA39UIR4"/>
<keyword evidence="3" id="KW-1185">Reference proteome</keyword>
<name>A0AA39UIR4_9AGAR</name>
<evidence type="ECO:0000313" key="2">
    <source>
        <dbReference type="EMBL" id="KAK0480525.1"/>
    </source>
</evidence>
<evidence type="ECO:0000313" key="3">
    <source>
        <dbReference type="Proteomes" id="UP001175227"/>
    </source>
</evidence>
<protein>
    <recommendedName>
        <fullName evidence="1">DUF6699 domain-containing protein</fullName>
    </recommendedName>
</protein>
<comment type="caution">
    <text evidence="2">The sequence shown here is derived from an EMBL/GenBank/DDBJ whole genome shotgun (WGS) entry which is preliminary data.</text>
</comment>
<reference evidence="2" key="1">
    <citation type="submission" date="2023-06" db="EMBL/GenBank/DDBJ databases">
        <authorList>
            <consortium name="Lawrence Berkeley National Laboratory"/>
            <person name="Ahrendt S."/>
            <person name="Sahu N."/>
            <person name="Indic B."/>
            <person name="Wong-Bajracharya J."/>
            <person name="Merenyi Z."/>
            <person name="Ke H.-M."/>
            <person name="Monk M."/>
            <person name="Kocsube S."/>
            <person name="Drula E."/>
            <person name="Lipzen A."/>
            <person name="Balint B."/>
            <person name="Henrissat B."/>
            <person name="Andreopoulos B."/>
            <person name="Martin F.M."/>
            <person name="Harder C.B."/>
            <person name="Rigling D."/>
            <person name="Ford K.L."/>
            <person name="Foster G.D."/>
            <person name="Pangilinan J."/>
            <person name="Papanicolaou A."/>
            <person name="Barry K."/>
            <person name="LaButti K."/>
            <person name="Viragh M."/>
            <person name="Koriabine M."/>
            <person name="Yan M."/>
            <person name="Riley R."/>
            <person name="Champramary S."/>
            <person name="Plett K.L."/>
            <person name="Tsai I.J."/>
            <person name="Slot J."/>
            <person name="Sipos G."/>
            <person name="Plett J."/>
            <person name="Nagy L.G."/>
            <person name="Grigoriev I.V."/>
        </authorList>
    </citation>
    <scope>NUCLEOTIDE SEQUENCE</scope>
    <source>
        <strain evidence="2">ICMP 16352</strain>
    </source>
</reference>